<reference evidence="7 8" key="1">
    <citation type="submission" date="2017-06" db="EMBL/GenBank/DDBJ databases">
        <title>A platform for efficient transgenesis in Macrostomum lignano, a flatworm model organism for stem cell research.</title>
        <authorList>
            <person name="Berezikov E."/>
        </authorList>
    </citation>
    <scope>NUCLEOTIDE SEQUENCE [LARGE SCALE GENOMIC DNA]</scope>
    <source>
        <strain evidence="7">DV1</strain>
        <tissue evidence="7">Whole organism</tissue>
    </source>
</reference>
<dbReference type="SMART" id="SM00320">
    <property type="entry name" value="WD40"/>
    <property type="match status" value="2"/>
</dbReference>
<dbReference type="Proteomes" id="UP000215902">
    <property type="component" value="Unassembled WGS sequence"/>
</dbReference>
<keyword evidence="5" id="KW-0539">Nucleus</keyword>
<evidence type="ECO:0000256" key="2">
    <source>
        <dbReference type="ARBA" id="ARBA00022574"/>
    </source>
</evidence>
<dbReference type="SUPFAM" id="SSF50978">
    <property type="entry name" value="WD40 repeat-like"/>
    <property type="match status" value="1"/>
</dbReference>
<evidence type="ECO:0000313" key="7">
    <source>
        <dbReference type="EMBL" id="PAA76916.1"/>
    </source>
</evidence>
<name>A0A267FT41_9PLAT</name>
<proteinExistence type="predicted"/>
<gene>
    <name evidence="7" type="ORF">BOX15_Mlig018176g1</name>
</gene>
<sequence>MLHVDALSGDVWLQLRHSVARFCPTANDAKSTIVFSAPEDAKGGKESVLCFAASPCGNFLAVATDAKVVRVLDLNKTDLLATVANVNCVKRAAFLLFDDAKTSSDATLLYIADKGGDVLSVAIATNSSSSSSGELVLGHLAMLTAIELVPASVANGIRCLATADADARIRISRLPNAYNIESFCLGHDSPVLGLSTCLSSACLLSLSSDGSLRAWNPTFGLELSSLQLPKSSSTSGDRTYCHLIVSQRLNVAACVSMPTDAFKNSIIVANDASGDGPAIVSELLLCKIGQPPECRLEIITQSPIPLSAGVIVSAKCCCQCQQTGNSFPEQDCLLLLGNNPLKPLEARLFTDGSELSLPHWLQPADRALVAEAVNCRLDFFVDVLTYANLEAAGFQEYLDSKSERIERLKLKRRRQGAGKVAADPHAAQGMPVGELIGDSD</sequence>
<keyword evidence="8" id="KW-1185">Reference proteome</keyword>
<keyword evidence="4" id="KW-0677">Repeat</keyword>
<keyword evidence="2" id="KW-0853">WD repeat</keyword>
<dbReference type="GO" id="GO:0036265">
    <property type="term" value="P:RNA (guanine-N7)-methylation"/>
    <property type="evidence" value="ECO:0007669"/>
    <property type="project" value="InterPro"/>
</dbReference>
<dbReference type="GO" id="GO:0043527">
    <property type="term" value="C:tRNA methyltransferase complex"/>
    <property type="evidence" value="ECO:0007669"/>
    <property type="project" value="TreeGrafter"/>
</dbReference>
<organism evidence="7 8">
    <name type="scientific">Macrostomum lignano</name>
    <dbReference type="NCBI Taxonomy" id="282301"/>
    <lineage>
        <taxon>Eukaryota</taxon>
        <taxon>Metazoa</taxon>
        <taxon>Spiralia</taxon>
        <taxon>Lophotrochozoa</taxon>
        <taxon>Platyhelminthes</taxon>
        <taxon>Rhabditophora</taxon>
        <taxon>Macrostomorpha</taxon>
        <taxon>Macrostomida</taxon>
        <taxon>Macrostomidae</taxon>
        <taxon>Macrostomum</taxon>
    </lineage>
</organism>
<dbReference type="OrthoDB" id="371245at2759"/>
<dbReference type="Gene3D" id="2.130.10.10">
    <property type="entry name" value="YVTN repeat-like/Quinoprotein amine dehydrogenase"/>
    <property type="match status" value="1"/>
</dbReference>
<dbReference type="PANTHER" id="PTHR16288:SF0">
    <property type="entry name" value="TRNA (GUANINE-N(7)-)-METHYLTRANSFERASE NON-CATALYTIC SUBUNIT WDR4"/>
    <property type="match status" value="1"/>
</dbReference>
<dbReference type="STRING" id="282301.A0A267FT41"/>
<evidence type="ECO:0000256" key="1">
    <source>
        <dbReference type="ARBA" id="ARBA00004123"/>
    </source>
</evidence>
<comment type="subcellular location">
    <subcellularLocation>
        <location evidence="1">Nucleus</location>
    </subcellularLocation>
</comment>
<dbReference type="InterPro" id="IPR028884">
    <property type="entry name" value="Trm82"/>
</dbReference>
<dbReference type="GO" id="GO:0005634">
    <property type="term" value="C:nucleus"/>
    <property type="evidence" value="ECO:0007669"/>
    <property type="project" value="UniProtKB-SubCell"/>
</dbReference>
<protein>
    <submittedName>
        <fullName evidence="7">Uncharacterized protein</fullName>
    </submittedName>
</protein>
<dbReference type="EMBL" id="NIVC01000778">
    <property type="protein sequence ID" value="PAA76916.1"/>
    <property type="molecule type" value="Genomic_DNA"/>
</dbReference>
<keyword evidence="3" id="KW-0819">tRNA processing</keyword>
<feature type="region of interest" description="Disordered" evidence="6">
    <location>
        <begin position="416"/>
        <end position="440"/>
    </location>
</feature>
<dbReference type="InterPro" id="IPR036322">
    <property type="entry name" value="WD40_repeat_dom_sf"/>
</dbReference>
<dbReference type="AlphaFoldDB" id="A0A267FT41"/>
<evidence type="ECO:0000256" key="5">
    <source>
        <dbReference type="ARBA" id="ARBA00023242"/>
    </source>
</evidence>
<evidence type="ECO:0000313" key="8">
    <source>
        <dbReference type="Proteomes" id="UP000215902"/>
    </source>
</evidence>
<dbReference type="PANTHER" id="PTHR16288">
    <property type="entry name" value="WD40 REPEAT PROTEIN 4"/>
    <property type="match status" value="1"/>
</dbReference>
<evidence type="ECO:0000256" key="4">
    <source>
        <dbReference type="ARBA" id="ARBA00022737"/>
    </source>
</evidence>
<dbReference type="GO" id="GO:0006400">
    <property type="term" value="P:tRNA modification"/>
    <property type="evidence" value="ECO:0007669"/>
    <property type="project" value="TreeGrafter"/>
</dbReference>
<dbReference type="GO" id="GO:0005829">
    <property type="term" value="C:cytosol"/>
    <property type="evidence" value="ECO:0007669"/>
    <property type="project" value="TreeGrafter"/>
</dbReference>
<evidence type="ECO:0000256" key="6">
    <source>
        <dbReference type="SAM" id="MobiDB-lite"/>
    </source>
</evidence>
<dbReference type="InterPro" id="IPR015943">
    <property type="entry name" value="WD40/YVTN_repeat-like_dom_sf"/>
</dbReference>
<evidence type="ECO:0000256" key="3">
    <source>
        <dbReference type="ARBA" id="ARBA00022694"/>
    </source>
</evidence>
<accession>A0A267FT41</accession>
<dbReference type="InterPro" id="IPR001680">
    <property type="entry name" value="WD40_rpt"/>
</dbReference>
<comment type="caution">
    <text evidence="7">The sequence shown here is derived from an EMBL/GenBank/DDBJ whole genome shotgun (WGS) entry which is preliminary data.</text>
</comment>